<dbReference type="Proteomes" id="UP000184356">
    <property type="component" value="Unassembled WGS sequence"/>
</dbReference>
<evidence type="ECO:0000256" key="1">
    <source>
        <dbReference type="SAM" id="SignalP"/>
    </source>
</evidence>
<reference evidence="3" key="1">
    <citation type="journal article" date="2017" name="Genome Biol.">
        <title>Comparative genomics reveals high biological diversity and specific adaptations in the industrially and medically important fungal genus Aspergillus.</title>
        <authorList>
            <person name="de Vries R.P."/>
            <person name="Riley R."/>
            <person name="Wiebenga A."/>
            <person name="Aguilar-Osorio G."/>
            <person name="Amillis S."/>
            <person name="Uchima C.A."/>
            <person name="Anderluh G."/>
            <person name="Asadollahi M."/>
            <person name="Askin M."/>
            <person name="Barry K."/>
            <person name="Battaglia E."/>
            <person name="Bayram O."/>
            <person name="Benocci T."/>
            <person name="Braus-Stromeyer S.A."/>
            <person name="Caldana C."/>
            <person name="Canovas D."/>
            <person name="Cerqueira G.C."/>
            <person name="Chen F."/>
            <person name="Chen W."/>
            <person name="Choi C."/>
            <person name="Clum A."/>
            <person name="Dos Santos R.A."/>
            <person name="Damasio A.R."/>
            <person name="Diallinas G."/>
            <person name="Emri T."/>
            <person name="Fekete E."/>
            <person name="Flipphi M."/>
            <person name="Freyberg S."/>
            <person name="Gallo A."/>
            <person name="Gournas C."/>
            <person name="Habgood R."/>
            <person name="Hainaut M."/>
            <person name="Harispe M.L."/>
            <person name="Henrissat B."/>
            <person name="Hilden K.S."/>
            <person name="Hope R."/>
            <person name="Hossain A."/>
            <person name="Karabika E."/>
            <person name="Karaffa L."/>
            <person name="Karanyi Z."/>
            <person name="Krasevec N."/>
            <person name="Kuo A."/>
            <person name="Kusch H."/>
            <person name="LaButti K."/>
            <person name="Lagendijk E.L."/>
            <person name="Lapidus A."/>
            <person name="Levasseur A."/>
            <person name="Lindquist E."/>
            <person name="Lipzen A."/>
            <person name="Logrieco A.F."/>
            <person name="MacCabe A."/>
            <person name="Maekelae M.R."/>
            <person name="Malavazi I."/>
            <person name="Melin P."/>
            <person name="Meyer V."/>
            <person name="Mielnichuk N."/>
            <person name="Miskei M."/>
            <person name="Molnar A.P."/>
            <person name="Mule G."/>
            <person name="Ngan C.Y."/>
            <person name="Orejas M."/>
            <person name="Orosz E."/>
            <person name="Ouedraogo J.P."/>
            <person name="Overkamp K.M."/>
            <person name="Park H.-S."/>
            <person name="Perrone G."/>
            <person name="Piumi F."/>
            <person name="Punt P.J."/>
            <person name="Ram A.F."/>
            <person name="Ramon A."/>
            <person name="Rauscher S."/>
            <person name="Record E."/>
            <person name="Riano-Pachon D.M."/>
            <person name="Robert V."/>
            <person name="Roehrig J."/>
            <person name="Ruller R."/>
            <person name="Salamov A."/>
            <person name="Salih N.S."/>
            <person name="Samson R.A."/>
            <person name="Sandor E."/>
            <person name="Sanguinetti M."/>
            <person name="Schuetze T."/>
            <person name="Sepcic K."/>
            <person name="Shelest E."/>
            <person name="Sherlock G."/>
            <person name="Sophianopoulou V."/>
            <person name="Squina F.M."/>
            <person name="Sun H."/>
            <person name="Susca A."/>
            <person name="Todd R.B."/>
            <person name="Tsang A."/>
            <person name="Unkles S.E."/>
            <person name="van de Wiele N."/>
            <person name="van Rossen-Uffink D."/>
            <person name="Oliveira J.V."/>
            <person name="Vesth T.C."/>
            <person name="Visser J."/>
            <person name="Yu J.-H."/>
            <person name="Zhou M."/>
            <person name="Andersen M.R."/>
            <person name="Archer D.B."/>
            <person name="Baker S.E."/>
            <person name="Benoit I."/>
            <person name="Brakhage A.A."/>
            <person name="Braus G.H."/>
            <person name="Fischer R."/>
            <person name="Frisvad J.C."/>
            <person name="Goldman G.H."/>
            <person name="Houbraken J."/>
            <person name="Oakley B."/>
            <person name="Pocsi I."/>
            <person name="Scazzocchio C."/>
            <person name="Seiboth B."/>
            <person name="vanKuyk P.A."/>
            <person name="Wortman J."/>
            <person name="Dyer P.S."/>
            <person name="Grigoriev I.V."/>
        </authorList>
    </citation>
    <scope>NUCLEOTIDE SEQUENCE [LARGE SCALE GENOMIC DNA]</scope>
    <source>
        <strain evidence="3">CBS 593.65</strain>
    </source>
</reference>
<dbReference type="GeneID" id="63756028"/>
<dbReference type="RefSeq" id="XP_040700157.1">
    <property type="nucleotide sequence ID" value="XM_040839955.1"/>
</dbReference>
<feature type="chain" id="PRO_5012905705" description="Secreted protein" evidence="1">
    <location>
        <begin position="20"/>
        <end position="163"/>
    </location>
</feature>
<accession>A0A1L9TAD7</accession>
<organism evidence="2 3">
    <name type="scientific">Aspergillus sydowii CBS 593.65</name>
    <dbReference type="NCBI Taxonomy" id="1036612"/>
    <lineage>
        <taxon>Eukaryota</taxon>
        <taxon>Fungi</taxon>
        <taxon>Dikarya</taxon>
        <taxon>Ascomycota</taxon>
        <taxon>Pezizomycotina</taxon>
        <taxon>Eurotiomycetes</taxon>
        <taxon>Eurotiomycetidae</taxon>
        <taxon>Eurotiales</taxon>
        <taxon>Aspergillaceae</taxon>
        <taxon>Aspergillus</taxon>
        <taxon>Aspergillus subgen. Nidulantes</taxon>
    </lineage>
</organism>
<dbReference type="VEuPathDB" id="FungiDB:ASPSYDRAFT_1135248"/>
<keyword evidence="3" id="KW-1185">Reference proteome</keyword>
<dbReference type="EMBL" id="KV878590">
    <property type="protein sequence ID" value="OJJ56351.1"/>
    <property type="molecule type" value="Genomic_DNA"/>
</dbReference>
<evidence type="ECO:0000313" key="3">
    <source>
        <dbReference type="Proteomes" id="UP000184356"/>
    </source>
</evidence>
<evidence type="ECO:0000313" key="2">
    <source>
        <dbReference type="EMBL" id="OJJ56351.1"/>
    </source>
</evidence>
<dbReference type="AlphaFoldDB" id="A0A1L9TAD7"/>
<name>A0A1L9TAD7_9EURO</name>
<feature type="signal peptide" evidence="1">
    <location>
        <begin position="1"/>
        <end position="19"/>
    </location>
</feature>
<sequence>MCKPFMLSISALVFSTVGGSRMFQSQRRGPNRSQLLLGRFIFARHMPGTSLQHRLQLSIQCSPAVEPRSSLAQLRHEGHFLSTAARNQADVENLPDSMLPRAAWIPWFVCVKQADGQTMEELTKAANAPPVWPRPRLLARHQVGLRSSQTSVPFCRDTERCRW</sequence>
<keyword evidence="1" id="KW-0732">Signal</keyword>
<proteinExistence type="predicted"/>
<evidence type="ECO:0008006" key="4">
    <source>
        <dbReference type="Google" id="ProtNLM"/>
    </source>
</evidence>
<protein>
    <recommendedName>
        <fullName evidence="4">Secreted protein</fullName>
    </recommendedName>
</protein>
<gene>
    <name evidence="2" type="ORF">ASPSYDRAFT_1135248</name>
</gene>